<organism evidence="3">
    <name type="scientific">Alexandrium catenella</name>
    <name type="common">Red tide dinoflagellate</name>
    <name type="synonym">Gonyaulax catenella</name>
    <dbReference type="NCBI Taxonomy" id="2925"/>
    <lineage>
        <taxon>Eukaryota</taxon>
        <taxon>Sar</taxon>
        <taxon>Alveolata</taxon>
        <taxon>Dinophyceae</taxon>
        <taxon>Gonyaulacales</taxon>
        <taxon>Pyrocystaceae</taxon>
        <taxon>Alexandrium</taxon>
    </lineage>
</organism>
<dbReference type="SUPFAM" id="SSF52833">
    <property type="entry name" value="Thioredoxin-like"/>
    <property type="match status" value="1"/>
</dbReference>
<evidence type="ECO:0000313" key="3">
    <source>
        <dbReference type="EMBL" id="CAD9183710.1"/>
    </source>
</evidence>
<proteinExistence type="predicted"/>
<protein>
    <recommendedName>
        <fullName evidence="2">Thioredoxin domain-containing protein</fullName>
    </recommendedName>
</protein>
<evidence type="ECO:0000259" key="2">
    <source>
        <dbReference type="Pfam" id="PF00085"/>
    </source>
</evidence>
<dbReference type="Pfam" id="PF00085">
    <property type="entry name" value="Thioredoxin"/>
    <property type="match status" value="1"/>
</dbReference>
<dbReference type="PANTHER" id="PTHR10438">
    <property type="entry name" value="THIOREDOXIN"/>
    <property type="match status" value="1"/>
</dbReference>
<dbReference type="CDD" id="cd02947">
    <property type="entry name" value="TRX_family"/>
    <property type="match status" value="1"/>
</dbReference>
<dbReference type="AlphaFoldDB" id="A0A7S1S4F5"/>
<feature type="region of interest" description="Disordered" evidence="1">
    <location>
        <begin position="71"/>
        <end position="95"/>
    </location>
</feature>
<feature type="domain" description="Thioredoxin" evidence="2">
    <location>
        <begin position="106"/>
        <end position="203"/>
    </location>
</feature>
<name>A0A7S1S4F5_ALECA</name>
<accession>A0A7S1S4F5</accession>
<dbReference type="InterPro" id="IPR050620">
    <property type="entry name" value="Thioredoxin_H-type-like"/>
</dbReference>
<dbReference type="EMBL" id="HBGE01101475">
    <property type="protein sequence ID" value="CAD9183710.1"/>
    <property type="molecule type" value="Transcribed_RNA"/>
</dbReference>
<dbReference type="PANTHER" id="PTHR10438:SF463">
    <property type="entry name" value="THIOREDOXIN"/>
    <property type="match status" value="1"/>
</dbReference>
<dbReference type="InterPro" id="IPR013766">
    <property type="entry name" value="Thioredoxin_domain"/>
</dbReference>
<gene>
    <name evidence="3" type="ORF">ACAT0790_LOCUS60482</name>
</gene>
<reference evidence="3" key="1">
    <citation type="submission" date="2021-01" db="EMBL/GenBank/DDBJ databases">
        <authorList>
            <person name="Corre E."/>
            <person name="Pelletier E."/>
            <person name="Niang G."/>
            <person name="Scheremetjew M."/>
            <person name="Finn R."/>
            <person name="Kale V."/>
            <person name="Holt S."/>
            <person name="Cochrane G."/>
            <person name="Meng A."/>
            <person name="Brown T."/>
            <person name="Cohen L."/>
        </authorList>
    </citation>
    <scope>NUCLEOTIDE SEQUENCE</scope>
    <source>
        <strain evidence="3">OF101</strain>
    </source>
</reference>
<sequence length="228" mass="25409">MDADGSWGWCQLLPRPAPRQTVAAGHRRRGRPRTGHWLRIAALGALAAVPAVLEARARRCAPLPGLPTAGTWPYGSSPRPRSFERVHGGSARGGGRSLERKLVTRVHSEAELNSILANGVDAVVELSFTWCKACRVFDPTYAELAMRYNGTTFLQVMGDENDSLKQYVKELRARTSPFFAAYSHSKLVRTWTGADERKFVKFLELLLPSARKRVKNEAYKNPEGIVYM</sequence>
<dbReference type="Gene3D" id="3.40.30.10">
    <property type="entry name" value="Glutaredoxin"/>
    <property type="match status" value="1"/>
</dbReference>
<evidence type="ECO:0000256" key="1">
    <source>
        <dbReference type="SAM" id="MobiDB-lite"/>
    </source>
</evidence>
<dbReference type="InterPro" id="IPR036249">
    <property type="entry name" value="Thioredoxin-like_sf"/>
</dbReference>